<evidence type="ECO:0000313" key="4">
    <source>
        <dbReference type="EMBL" id="QGA26429.1"/>
    </source>
</evidence>
<protein>
    <submittedName>
        <fullName evidence="4">Trypsin-like serine protease</fullName>
    </submittedName>
</protein>
<dbReference type="PANTHER" id="PTHR43343">
    <property type="entry name" value="PEPTIDASE S12"/>
    <property type="match status" value="1"/>
</dbReference>
<evidence type="ECO:0000256" key="3">
    <source>
        <dbReference type="SAM" id="SignalP"/>
    </source>
</evidence>
<reference evidence="4 5" key="1">
    <citation type="submission" date="2019-10" db="EMBL/GenBank/DDBJ databases">
        <authorList>
            <person name="Dong K."/>
        </authorList>
    </citation>
    <scope>NUCLEOTIDE SEQUENCE [LARGE SCALE GENOMIC DNA]</scope>
    <source>
        <strain evidence="5">dk4302</strain>
    </source>
</reference>
<dbReference type="GO" id="GO:0004252">
    <property type="term" value="F:serine-type endopeptidase activity"/>
    <property type="evidence" value="ECO:0007669"/>
    <property type="project" value="InterPro"/>
</dbReference>
<dbReference type="Proteomes" id="UP000326921">
    <property type="component" value="Chromosome"/>
</dbReference>
<keyword evidence="1 4" id="KW-0645">Protease</keyword>
<evidence type="ECO:0000256" key="2">
    <source>
        <dbReference type="ARBA" id="ARBA00022801"/>
    </source>
</evidence>
<keyword evidence="2" id="KW-0378">Hydrolase</keyword>
<organism evidence="4 5">
    <name type="scientific">Sphingobacterium zhuxiongii</name>
    <dbReference type="NCBI Taxonomy" id="2662364"/>
    <lineage>
        <taxon>Bacteria</taxon>
        <taxon>Pseudomonadati</taxon>
        <taxon>Bacteroidota</taxon>
        <taxon>Sphingobacteriia</taxon>
        <taxon>Sphingobacteriales</taxon>
        <taxon>Sphingobacteriaceae</taxon>
        <taxon>Sphingobacterium</taxon>
    </lineage>
</organism>
<dbReference type="GO" id="GO:0006508">
    <property type="term" value="P:proteolysis"/>
    <property type="evidence" value="ECO:0007669"/>
    <property type="project" value="UniProtKB-KW"/>
</dbReference>
<evidence type="ECO:0000313" key="5">
    <source>
        <dbReference type="Proteomes" id="UP000326921"/>
    </source>
</evidence>
<dbReference type="Pfam" id="PF13365">
    <property type="entry name" value="Trypsin_2"/>
    <property type="match status" value="1"/>
</dbReference>
<feature type="signal peptide" evidence="3">
    <location>
        <begin position="1"/>
        <end position="21"/>
    </location>
</feature>
<keyword evidence="5" id="KW-1185">Reference proteome</keyword>
<accession>A0A5Q0QB90</accession>
<evidence type="ECO:0000256" key="1">
    <source>
        <dbReference type="ARBA" id="ARBA00022670"/>
    </source>
</evidence>
<feature type="chain" id="PRO_5025031489" evidence="3">
    <location>
        <begin position="22"/>
        <end position="298"/>
    </location>
</feature>
<proteinExistence type="predicted"/>
<dbReference type="PRINTS" id="PR00834">
    <property type="entry name" value="PROTEASES2C"/>
</dbReference>
<name>A0A5Q0QB90_9SPHI</name>
<sequence length="298" mass="32681">MKALFIVCALLCSPHVSHLYAQQAPTTTNFIDNNDVLIRHQQSTVTLLGKNQVQLTSKLAKDQLKETEGKKVRLRKAKQQREALSGEALAKLLRKSTVVFGIAYDCGYCPDVHIDAATGYIIDPSGIVVTNYHVVKSFTSMARKNLVMTIQTNAGKVLEVKSILSANQADDLCIVQVDSQGEELSSLALGQTAEQGAEVYVMGHPFGNFFHFAKGIVARNYTDYTDESKTSKRPLVDITADYAGGSSGGPIINNKGELIATVSSTKSLYYTPLEQKNLQMVLKITRPVSCLRDMIEFK</sequence>
<dbReference type="AlphaFoldDB" id="A0A5Q0QB90"/>
<dbReference type="RefSeq" id="WP_153511289.1">
    <property type="nucleotide sequence ID" value="NZ_CP045652.1"/>
</dbReference>
<dbReference type="SUPFAM" id="SSF50494">
    <property type="entry name" value="Trypsin-like serine proteases"/>
    <property type="match status" value="1"/>
</dbReference>
<gene>
    <name evidence="4" type="ORF">GFH32_08845</name>
</gene>
<dbReference type="InterPro" id="IPR009003">
    <property type="entry name" value="Peptidase_S1_PA"/>
</dbReference>
<dbReference type="PANTHER" id="PTHR43343:SF3">
    <property type="entry name" value="PROTEASE DO-LIKE 8, CHLOROPLASTIC"/>
    <property type="match status" value="1"/>
</dbReference>
<dbReference type="KEGG" id="sphe:GFH32_08845"/>
<dbReference type="InterPro" id="IPR051201">
    <property type="entry name" value="Chloro_Bact_Ser_Proteases"/>
</dbReference>
<dbReference type="InterPro" id="IPR001940">
    <property type="entry name" value="Peptidase_S1C"/>
</dbReference>
<keyword evidence="3" id="KW-0732">Signal</keyword>
<dbReference type="EMBL" id="CP045652">
    <property type="protein sequence ID" value="QGA26429.1"/>
    <property type="molecule type" value="Genomic_DNA"/>
</dbReference>
<dbReference type="Gene3D" id="2.40.10.120">
    <property type="match status" value="1"/>
</dbReference>